<reference evidence="1 2" key="1">
    <citation type="submission" date="2019-07" db="EMBL/GenBank/DDBJ databases">
        <title>Genomics analysis of Aphanomyces spp. identifies a new class of oomycete effector associated with host adaptation.</title>
        <authorList>
            <person name="Gaulin E."/>
        </authorList>
    </citation>
    <scope>NUCLEOTIDE SEQUENCE [LARGE SCALE GENOMIC DNA]</scope>
    <source>
        <strain evidence="1 2">ATCC 201684</strain>
    </source>
</reference>
<dbReference type="EMBL" id="VJMJ01000132">
    <property type="protein sequence ID" value="KAF0732466.1"/>
    <property type="molecule type" value="Genomic_DNA"/>
</dbReference>
<dbReference type="Pfam" id="PF12796">
    <property type="entry name" value="Ank_2"/>
    <property type="match status" value="3"/>
</dbReference>
<dbReference type="SUPFAM" id="SSF48403">
    <property type="entry name" value="Ankyrin repeat"/>
    <property type="match status" value="2"/>
</dbReference>
<dbReference type="Gene3D" id="1.25.40.20">
    <property type="entry name" value="Ankyrin repeat-containing domain"/>
    <property type="match status" value="4"/>
</dbReference>
<dbReference type="Proteomes" id="UP000481153">
    <property type="component" value="Unassembled WGS sequence"/>
</dbReference>
<proteinExistence type="predicted"/>
<dbReference type="InterPro" id="IPR002110">
    <property type="entry name" value="Ankyrin_rpt"/>
</dbReference>
<dbReference type="SMART" id="SM00248">
    <property type="entry name" value="ANK"/>
    <property type="match status" value="5"/>
</dbReference>
<accession>A0A6G0WY38</accession>
<evidence type="ECO:0000313" key="2">
    <source>
        <dbReference type="Proteomes" id="UP000481153"/>
    </source>
</evidence>
<comment type="caution">
    <text evidence="1">The sequence shown here is derived from an EMBL/GenBank/DDBJ whole genome shotgun (WGS) entry which is preliminary data.</text>
</comment>
<dbReference type="AlphaFoldDB" id="A0A6G0WY38"/>
<dbReference type="PANTHER" id="PTHR46586:SF3">
    <property type="entry name" value="ANKYRIN REPEAT-CONTAINING PROTEIN"/>
    <property type="match status" value="1"/>
</dbReference>
<dbReference type="InterPro" id="IPR052050">
    <property type="entry name" value="SecEffector_AnkRepeat"/>
</dbReference>
<name>A0A6G0WY38_9STRA</name>
<sequence>MSEGTHRRVLLSQDVLQYICSFQWGMGGDVKSLYEAAKPLLDRLNAELKTGYYRFKQEQFDLMSNVYDLFMASTLLPNESVRLLPKAHLFKPMIEFTAMLNCDATLVQSLSDHGQLSDMLTGRMLAFVISKWSTQESTERRQREDIITIRQALCPVPLDNRQAMYYLANLGSLEGVEYLYAMAPVKYGSTPVDVAAAIGRLDIVEFFVATTRDYGSTNAMDQAATNGHLVVVRYLHENSTVGGTKKAMDGAAANGHLKIVRFLHEHRQEGCSMDAVDLAATNGHLEVVKFLLDYRIEGHTAEAMDGAASRGHLDIVRFFHRRNVSSTWSQNIQRSLRRLVQPKSIPVECTQKAMDMSMLCVFCTSIVGKDALLIRSSVLQRMDIWKKQLQLAMSEAACFGYVEVLTFLLTSRGKPDMPSLMSQACYRGHVEVARVLWKHGGGIQSGQFHDFHLVNAAENGHLQLVRFFVEQNHVKQVDQAVERAASKGHLDIVKFLVEHCHVKDAEPAVKGAATYGHLEIVKFLVAHCNVKQVQQAVEGAALHGQLNTLRFLLELPLDIDIQPVLVAAAGRGHLSVVKCFNRRVSKVDAVDKAAKNARLGVIRLFIEESELESKEELIQVAWKGFEWRVTFANENIPWRRGDPWPNTSSAYMSELFGLCRYLESVSTPLTM</sequence>
<dbReference type="PANTHER" id="PTHR46586">
    <property type="entry name" value="ANKYRIN REPEAT-CONTAINING PROTEIN"/>
    <property type="match status" value="1"/>
</dbReference>
<organism evidence="1 2">
    <name type="scientific">Aphanomyces euteiches</name>
    <dbReference type="NCBI Taxonomy" id="100861"/>
    <lineage>
        <taxon>Eukaryota</taxon>
        <taxon>Sar</taxon>
        <taxon>Stramenopiles</taxon>
        <taxon>Oomycota</taxon>
        <taxon>Saprolegniomycetes</taxon>
        <taxon>Saprolegniales</taxon>
        <taxon>Verrucalvaceae</taxon>
        <taxon>Aphanomyces</taxon>
    </lineage>
</organism>
<dbReference type="InterPro" id="IPR036770">
    <property type="entry name" value="Ankyrin_rpt-contain_sf"/>
</dbReference>
<dbReference type="VEuPathDB" id="FungiDB:AeMF1_016311"/>
<evidence type="ECO:0000313" key="1">
    <source>
        <dbReference type="EMBL" id="KAF0732466.1"/>
    </source>
</evidence>
<keyword evidence="2" id="KW-1185">Reference proteome</keyword>
<protein>
    <submittedName>
        <fullName evidence="1">Uncharacterized protein</fullName>
    </submittedName>
</protein>
<gene>
    <name evidence="1" type="ORF">Ae201684_010456</name>
</gene>